<reference evidence="2 3" key="1">
    <citation type="submission" date="2015-02" db="EMBL/GenBank/DDBJ databases">
        <title>Draft genome sequences of ten Microbacterium spp. with emphasis on heavy metal contaminated environments.</title>
        <authorList>
            <person name="Corretto E."/>
        </authorList>
    </citation>
    <scope>NUCLEOTIDE SEQUENCE [LARGE SCALE GENOMIC DNA]</scope>
    <source>
        <strain evidence="2 3">ARN176</strain>
    </source>
</reference>
<comment type="caution">
    <text evidence="2">The sequence shown here is derived from an EMBL/GenBank/DDBJ whole genome shotgun (WGS) entry which is preliminary data.</text>
</comment>
<keyword evidence="3" id="KW-1185">Reference proteome</keyword>
<feature type="region of interest" description="Disordered" evidence="1">
    <location>
        <begin position="234"/>
        <end position="254"/>
    </location>
</feature>
<gene>
    <name evidence="2" type="ORF">RS86_00018</name>
</gene>
<accession>A0A0F0M267</accession>
<sequence>MADEVQVFYNHLIVGTATRVSAVRHVWAAVAAGLVLTMTGCGVPGQVPQRDALYRDGEQRYLAMATTMHTVLMGVHEGDWTVPTGGYGAVPIGCSLEGGGDLGYRFSYRREVTLPGMDGETMSAAAIAAFRDAGLKGEAAGYGKGDAAEWNLVAEDEALGRVVVTIVPGASRVEVSADTPCAPGNAGELSRMVTDDEARGSDALTWRSLPATEGPDSVPLFYFPVGSPVYFNEDGSPVEPKPVVTAPPKAPYGG</sequence>
<dbReference type="Proteomes" id="UP000033740">
    <property type="component" value="Unassembled WGS sequence"/>
</dbReference>
<dbReference type="PATRIC" id="fig|582680.6.peg.17"/>
<protein>
    <submittedName>
        <fullName evidence="2">Uncharacterized protein</fullName>
    </submittedName>
</protein>
<dbReference type="RefSeq" id="WP_152642011.1">
    <property type="nucleotide sequence ID" value="NZ_JYIX01000005.1"/>
</dbReference>
<evidence type="ECO:0000313" key="3">
    <source>
        <dbReference type="Proteomes" id="UP000033740"/>
    </source>
</evidence>
<feature type="compositionally biased region" description="Low complexity" evidence="1">
    <location>
        <begin position="237"/>
        <end position="247"/>
    </location>
</feature>
<proteinExistence type="predicted"/>
<evidence type="ECO:0000256" key="1">
    <source>
        <dbReference type="SAM" id="MobiDB-lite"/>
    </source>
</evidence>
<evidence type="ECO:0000313" key="2">
    <source>
        <dbReference type="EMBL" id="KJL38814.1"/>
    </source>
</evidence>
<dbReference type="EMBL" id="JYIX01000005">
    <property type="protein sequence ID" value="KJL38814.1"/>
    <property type="molecule type" value="Genomic_DNA"/>
</dbReference>
<dbReference type="AlphaFoldDB" id="A0A0F0M267"/>
<organism evidence="2 3">
    <name type="scientific">Microbacterium azadirachtae</name>
    <dbReference type="NCBI Taxonomy" id="582680"/>
    <lineage>
        <taxon>Bacteria</taxon>
        <taxon>Bacillati</taxon>
        <taxon>Actinomycetota</taxon>
        <taxon>Actinomycetes</taxon>
        <taxon>Micrococcales</taxon>
        <taxon>Microbacteriaceae</taxon>
        <taxon>Microbacterium</taxon>
    </lineage>
</organism>
<dbReference type="STRING" id="582680.RS86_00018"/>
<name>A0A0F0M267_9MICO</name>